<organism evidence="1 2">
    <name type="scientific">Vibrio anguillarum</name>
    <name type="common">Listonella anguillarum</name>
    <dbReference type="NCBI Taxonomy" id="55601"/>
    <lineage>
        <taxon>Bacteria</taxon>
        <taxon>Pseudomonadati</taxon>
        <taxon>Pseudomonadota</taxon>
        <taxon>Gammaproteobacteria</taxon>
        <taxon>Vibrionales</taxon>
        <taxon>Vibrionaceae</taxon>
        <taxon>Vibrio</taxon>
    </lineage>
</organism>
<keyword evidence="2" id="KW-1185">Reference proteome</keyword>
<evidence type="ECO:0000313" key="2">
    <source>
        <dbReference type="Proteomes" id="UP000726136"/>
    </source>
</evidence>
<dbReference type="EMBL" id="RDPI01000033">
    <property type="protein sequence ID" value="MBF4374980.1"/>
    <property type="molecule type" value="Genomic_DNA"/>
</dbReference>
<name>A0ABR9ZBB2_VIBAN</name>
<comment type="caution">
    <text evidence="1">The sequence shown here is derived from an EMBL/GenBank/DDBJ whole genome shotgun (WGS) entry which is preliminary data.</text>
</comment>
<gene>
    <name evidence="1" type="ORF">EAY46_18090</name>
</gene>
<sequence>MFIFAKGKRMISSGAATELKRSIQKESTITFYFKDPLSQRYFVLGSECDVKSKVLAEWEAIDLFHGFTSFYAMLSNTGSALPELKPISAEMASLFLQKAIEEIVRTSRQGVSFESLQ</sequence>
<dbReference type="RefSeq" id="WP_194664103.1">
    <property type="nucleotide sequence ID" value="NZ_RDPI01000033.1"/>
</dbReference>
<proteinExistence type="predicted"/>
<reference evidence="1 2" key="1">
    <citation type="journal article" date="2021" name="PeerJ">
        <title>Analysis of 44 Vibrio anguillarum genomes reveals high genetic diversity.</title>
        <authorList>
            <person name="Hansen M.J."/>
            <person name="Dalsgaard I."/>
        </authorList>
    </citation>
    <scope>NUCLEOTIDE SEQUENCE [LARGE SCALE GENOMIC DNA]</scope>
    <source>
        <strain evidence="1 2">040915-1/1B</strain>
    </source>
</reference>
<protein>
    <submittedName>
        <fullName evidence="1">Uncharacterized protein</fullName>
    </submittedName>
</protein>
<dbReference type="Proteomes" id="UP000726136">
    <property type="component" value="Unassembled WGS sequence"/>
</dbReference>
<evidence type="ECO:0000313" key="1">
    <source>
        <dbReference type="EMBL" id="MBF4374980.1"/>
    </source>
</evidence>
<accession>A0ABR9ZBB2</accession>